<protein>
    <submittedName>
        <fullName evidence="1">Uncharacterized protein</fullName>
    </submittedName>
</protein>
<keyword evidence="2" id="KW-1185">Reference proteome</keyword>
<proteinExistence type="predicted"/>
<dbReference type="AlphaFoldDB" id="A0A0L0FAI0"/>
<dbReference type="STRING" id="667725.A0A0L0FAI0"/>
<dbReference type="OrthoDB" id="1708823at2759"/>
<gene>
    <name evidence="1" type="ORF">SARC_14342</name>
</gene>
<feature type="non-terminal residue" evidence="1">
    <location>
        <position position="1"/>
    </location>
</feature>
<sequence length="94" mass="10514">HFLGHRSEEIEQDLISLRQDVNAVSVELKLNLRVEDDYLHEICRYGGNEMHSIAAVMGGLGSQEAIKLITGQFVPIENTLIYNGLDNKCTVLNC</sequence>
<dbReference type="Gene3D" id="3.40.50.720">
    <property type="entry name" value="NAD(P)-binding Rossmann-like Domain"/>
    <property type="match status" value="1"/>
</dbReference>
<name>A0A0L0FAI0_9EUKA</name>
<dbReference type="SUPFAM" id="SSF69572">
    <property type="entry name" value="Activating enzymes of the ubiquitin-like proteins"/>
    <property type="match status" value="1"/>
</dbReference>
<dbReference type="eggNOG" id="KOG2016">
    <property type="taxonomic scope" value="Eukaryota"/>
</dbReference>
<dbReference type="Proteomes" id="UP000054560">
    <property type="component" value="Unassembled WGS sequence"/>
</dbReference>
<dbReference type="RefSeq" id="XP_014147000.1">
    <property type="nucleotide sequence ID" value="XM_014291525.1"/>
</dbReference>
<organism evidence="1 2">
    <name type="scientific">Sphaeroforma arctica JP610</name>
    <dbReference type="NCBI Taxonomy" id="667725"/>
    <lineage>
        <taxon>Eukaryota</taxon>
        <taxon>Ichthyosporea</taxon>
        <taxon>Ichthyophonida</taxon>
        <taxon>Sphaeroforma</taxon>
    </lineage>
</organism>
<evidence type="ECO:0000313" key="2">
    <source>
        <dbReference type="Proteomes" id="UP000054560"/>
    </source>
</evidence>
<dbReference type="InterPro" id="IPR035985">
    <property type="entry name" value="Ubiquitin-activating_enz"/>
</dbReference>
<dbReference type="GeneID" id="25914846"/>
<reference evidence="1 2" key="1">
    <citation type="submission" date="2011-02" db="EMBL/GenBank/DDBJ databases">
        <title>The Genome Sequence of Sphaeroforma arctica JP610.</title>
        <authorList>
            <consortium name="The Broad Institute Genome Sequencing Platform"/>
            <person name="Russ C."/>
            <person name="Cuomo C."/>
            <person name="Young S.K."/>
            <person name="Zeng Q."/>
            <person name="Gargeya S."/>
            <person name="Alvarado L."/>
            <person name="Berlin A."/>
            <person name="Chapman S.B."/>
            <person name="Chen Z."/>
            <person name="Freedman E."/>
            <person name="Gellesch M."/>
            <person name="Goldberg J."/>
            <person name="Griggs A."/>
            <person name="Gujja S."/>
            <person name="Heilman E."/>
            <person name="Heiman D."/>
            <person name="Howarth C."/>
            <person name="Mehta T."/>
            <person name="Neiman D."/>
            <person name="Pearson M."/>
            <person name="Roberts A."/>
            <person name="Saif S."/>
            <person name="Shea T."/>
            <person name="Shenoy N."/>
            <person name="Sisk P."/>
            <person name="Stolte C."/>
            <person name="Sykes S."/>
            <person name="White J."/>
            <person name="Yandava C."/>
            <person name="Burger G."/>
            <person name="Gray M.W."/>
            <person name="Holland P.W.H."/>
            <person name="King N."/>
            <person name="Lang F.B.F."/>
            <person name="Roger A.J."/>
            <person name="Ruiz-Trillo I."/>
            <person name="Haas B."/>
            <person name="Nusbaum C."/>
            <person name="Birren B."/>
        </authorList>
    </citation>
    <scope>NUCLEOTIDE SEQUENCE [LARGE SCALE GENOMIC DNA]</scope>
    <source>
        <strain evidence="1 2">JP610</strain>
    </source>
</reference>
<dbReference type="EMBL" id="KQ246085">
    <property type="protein sequence ID" value="KNC73098.1"/>
    <property type="molecule type" value="Genomic_DNA"/>
</dbReference>
<accession>A0A0L0FAI0</accession>
<evidence type="ECO:0000313" key="1">
    <source>
        <dbReference type="EMBL" id="KNC73098.1"/>
    </source>
</evidence>
<dbReference type="GO" id="GO:0008641">
    <property type="term" value="F:ubiquitin-like modifier activating enzyme activity"/>
    <property type="evidence" value="ECO:0007669"/>
    <property type="project" value="InterPro"/>
</dbReference>